<reference evidence="2" key="1">
    <citation type="journal article" date="2015" name="Nat. Genet.">
        <title>The pineapple genome and the evolution of CAM photosynthesis.</title>
        <authorList>
            <person name="Ming R."/>
            <person name="VanBuren R."/>
            <person name="Wai C.M."/>
            <person name="Tang H."/>
            <person name="Schatz M.C."/>
            <person name="Bowers J.E."/>
            <person name="Lyons E."/>
            <person name="Wang M.L."/>
            <person name="Chen J."/>
            <person name="Biggers E."/>
            <person name="Zhang J."/>
            <person name="Huang L."/>
            <person name="Zhang L."/>
            <person name="Miao W."/>
            <person name="Zhang J."/>
            <person name="Ye Z."/>
            <person name="Miao C."/>
            <person name="Lin Z."/>
            <person name="Wang H."/>
            <person name="Zhou H."/>
            <person name="Yim W.C."/>
            <person name="Priest H.D."/>
            <person name="Zheng C."/>
            <person name="Woodhouse M."/>
            <person name="Edger P.P."/>
            <person name="Guyot R."/>
            <person name="Guo H.B."/>
            <person name="Guo H."/>
            <person name="Zheng G."/>
            <person name="Singh R."/>
            <person name="Sharma A."/>
            <person name="Min X."/>
            <person name="Zheng Y."/>
            <person name="Lee H."/>
            <person name="Gurtowski J."/>
            <person name="Sedlazeck F.J."/>
            <person name="Harkess A."/>
            <person name="McKain M.R."/>
            <person name="Liao Z."/>
            <person name="Fang J."/>
            <person name="Liu J."/>
            <person name="Zhang X."/>
            <person name="Zhang Q."/>
            <person name="Hu W."/>
            <person name="Qin Y."/>
            <person name="Wang K."/>
            <person name="Chen L.Y."/>
            <person name="Shirley N."/>
            <person name="Lin Y.R."/>
            <person name="Liu L.Y."/>
            <person name="Hernandez A.G."/>
            <person name="Wright C.L."/>
            <person name="Bulone V."/>
            <person name="Tuskan G.A."/>
            <person name="Heath K."/>
            <person name="Zee F."/>
            <person name="Moore P.H."/>
            <person name="Sunkar R."/>
            <person name="Leebens-Mack J.H."/>
            <person name="Mockler T."/>
            <person name="Bennetzen J.L."/>
            <person name="Freeling M."/>
            <person name="Sankoff D."/>
            <person name="Paterson A.H."/>
            <person name="Zhu X."/>
            <person name="Yang X."/>
            <person name="Smith J.A."/>
            <person name="Cushman J.C."/>
            <person name="Paull R.E."/>
            <person name="Yu Q."/>
        </authorList>
    </citation>
    <scope>NUCLEOTIDE SEQUENCE [LARGE SCALE GENOMIC DNA]</scope>
    <source>
        <strain evidence="2">cv. F153</strain>
    </source>
</reference>
<name>A0A6P5FD07_ANACO</name>
<evidence type="ECO:0000313" key="3">
    <source>
        <dbReference type="RefSeq" id="XP_020091195.1"/>
    </source>
</evidence>
<sequence length="251" mass="28360">MEEAFGSDPDYQASSPEEAEEPIARLDKGKGIAGESSRGGGSRARETWSKHAADVPPERRRMFMSKFCIAERYVNFNHLIHDVPDFGRLLQRVPIEPVGRVPARAPFYVELIREFYMNGKVLAEDEETGTFLFETFVHQQKVVVTQYTIGELLGMNVDTTGLLYTSGGFQSSSHWDTVVAAICKAGVQTNRAYVESKDLRPEYHLLSLVLSYNVQPTIGTKRIRWDRLLLLHLLGHPEQAYGLNINIPFLM</sequence>
<reference evidence="3" key="2">
    <citation type="submission" date="2025-08" db="UniProtKB">
        <authorList>
            <consortium name="RefSeq"/>
        </authorList>
    </citation>
    <scope>IDENTIFICATION</scope>
    <source>
        <tissue evidence="3">Leaf</tissue>
    </source>
</reference>
<organism evidence="2 3">
    <name type="scientific">Ananas comosus</name>
    <name type="common">Pineapple</name>
    <name type="synonym">Ananas ananas</name>
    <dbReference type="NCBI Taxonomy" id="4615"/>
    <lineage>
        <taxon>Eukaryota</taxon>
        <taxon>Viridiplantae</taxon>
        <taxon>Streptophyta</taxon>
        <taxon>Embryophyta</taxon>
        <taxon>Tracheophyta</taxon>
        <taxon>Spermatophyta</taxon>
        <taxon>Magnoliopsida</taxon>
        <taxon>Liliopsida</taxon>
        <taxon>Poales</taxon>
        <taxon>Bromeliaceae</taxon>
        <taxon>Bromelioideae</taxon>
        <taxon>Ananas</taxon>
    </lineage>
</organism>
<dbReference type="GeneID" id="109712181"/>
<evidence type="ECO:0000313" key="2">
    <source>
        <dbReference type="Proteomes" id="UP000515123"/>
    </source>
</evidence>
<evidence type="ECO:0000256" key="1">
    <source>
        <dbReference type="SAM" id="MobiDB-lite"/>
    </source>
</evidence>
<dbReference type="Proteomes" id="UP000515123">
    <property type="component" value="Linkage group 6"/>
</dbReference>
<proteinExistence type="predicted"/>
<dbReference type="AlphaFoldDB" id="A0A6P5FD07"/>
<dbReference type="RefSeq" id="XP_020091195.1">
    <property type="nucleotide sequence ID" value="XM_020235606.1"/>
</dbReference>
<feature type="region of interest" description="Disordered" evidence="1">
    <location>
        <begin position="1"/>
        <end position="52"/>
    </location>
</feature>
<gene>
    <name evidence="3" type="primary">LOC109712181</name>
</gene>
<accession>A0A6P5FD07</accession>
<keyword evidence="2" id="KW-1185">Reference proteome</keyword>
<protein>
    <submittedName>
        <fullName evidence="3">Uncharacterized protein LOC109712181</fullName>
    </submittedName>
</protein>
<feature type="compositionally biased region" description="Basic and acidic residues" evidence="1">
    <location>
        <begin position="43"/>
        <end position="52"/>
    </location>
</feature>